<protein>
    <submittedName>
        <fullName evidence="1">Uncharacterized protein</fullName>
    </submittedName>
</protein>
<comment type="caution">
    <text evidence="1">The sequence shown here is derived from an EMBL/GenBank/DDBJ whole genome shotgun (WGS) entry which is preliminary data.</text>
</comment>
<reference evidence="1 2" key="1">
    <citation type="journal article" date="2019" name="Genome Biol. Evol.">
        <title>Insights into the evolution of the New World diploid cottons (Gossypium, subgenus Houzingenia) based on genome sequencing.</title>
        <authorList>
            <person name="Grover C.E."/>
            <person name="Arick M.A. 2nd"/>
            <person name="Thrash A."/>
            <person name="Conover J.L."/>
            <person name="Sanders W.S."/>
            <person name="Peterson D.G."/>
            <person name="Frelichowski J.E."/>
            <person name="Scheffler J.A."/>
            <person name="Scheffler B.E."/>
            <person name="Wendel J.F."/>
        </authorList>
    </citation>
    <scope>NUCLEOTIDE SEQUENCE [LARGE SCALE GENOMIC DNA]</scope>
    <source>
        <strain evidence="1">5</strain>
        <tissue evidence="1">Leaf</tissue>
    </source>
</reference>
<evidence type="ECO:0000313" key="1">
    <source>
        <dbReference type="EMBL" id="MBA0749559.1"/>
    </source>
</evidence>
<dbReference type="OrthoDB" id="10556051at2759"/>
<organism evidence="1 2">
    <name type="scientific">Gossypium gossypioides</name>
    <name type="common">Mexican cotton</name>
    <name type="synonym">Selera gossypioides</name>
    <dbReference type="NCBI Taxonomy" id="34282"/>
    <lineage>
        <taxon>Eukaryota</taxon>
        <taxon>Viridiplantae</taxon>
        <taxon>Streptophyta</taxon>
        <taxon>Embryophyta</taxon>
        <taxon>Tracheophyta</taxon>
        <taxon>Spermatophyta</taxon>
        <taxon>Magnoliopsida</taxon>
        <taxon>eudicotyledons</taxon>
        <taxon>Gunneridae</taxon>
        <taxon>Pentapetalae</taxon>
        <taxon>rosids</taxon>
        <taxon>malvids</taxon>
        <taxon>Malvales</taxon>
        <taxon>Malvaceae</taxon>
        <taxon>Malvoideae</taxon>
        <taxon>Gossypium</taxon>
    </lineage>
</organism>
<gene>
    <name evidence="1" type="ORF">Gogos_003471</name>
</gene>
<name>A0A7J9CM60_GOSGO</name>
<keyword evidence="2" id="KW-1185">Reference proteome</keyword>
<dbReference type="AlphaFoldDB" id="A0A7J9CM60"/>
<dbReference type="Proteomes" id="UP000593579">
    <property type="component" value="Unassembled WGS sequence"/>
</dbReference>
<dbReference type="EMBL" id="JABEZY010000011">
    <property type="protein sequence ID" value="MBA0749559.1"/>
    <property type="molecule type" value="Genomic_DNA"/>
</dbReference>
<proteinExistence type="predicted"/>
<accession>A0A7J9CM60</accession>
<sequence length="325" mass="35755">MPGDASGQATECDVDQWLSAPVVVVGLVATTIFTSQGDRPIYVLVGDKDVKVSLIVYATVEMHETYQERSRQIWVKRSRRLPQHTRRGCGCTMGSSSAPAKDTSPIVAQYPGHFDPDVDAEPRVRTDTDVSTTTDASAHATVNGDVDTQYLSDVLKIWGILRFHAYKKYDDGADPKNTIAQRIVVGTYLDDDDNEEKVYKPLTFLLILVSIDDRYAIMDGGITGEPINDHYVATSSIFSKYLKMMPYKYHTKAIGTFNLHSCSKVSTIVDAKGLSGGEWLLRCSKGDAPFGAMTVVVITQPINNYNRCRADSSLTSTVSKHPLSS</sequence>
<evidence type="ECO:0000313" key="2">
    <source>
        <dbReference type="Proteomes" id="UP000593579"/>
    </source>
</evidence>